<dbReference type="Gene3D" id="2.40.128.110">
    <property type="entry name" value="Lipid/polyisoprenoid-binding, YceI-like"/>
    <property type="match status" value="1"/>
</dbReference>
<dbReference type="Pfam" id="PF04264">
    <property type="entry name" value="YceI"/>
    <property type="match status" value="1"/>
</dbReference>
<dbReference type="SMART" id="SM00867">
    <property type="entry name" value="YceI"/>
    <property type="match status" value="1"/>
</dbReference>
<sequence length="182" mass="19449">MGVTMTTLETLLNDPDLAGVWNLVPDRSAITFKIANMWGLLRVKGRFTEFSGDGQLTGKGAVFGRLDIRAASLDTGIGRRDKHLRSADFFDVERFGEISVVVTGVQPTKGKAAELRAACTIKGITAPLPLPATITELDDGSIRIAAEAKIDRTQFDLGWNRLGMIGSTATAAAEAVFARAAQ</sequence>
<dbReference type="EMBL" id="AP022582">
    <property type="protein sequence ID" value="BBX99684.1"/>
    <property type="molecule type" value="Genomic_DNA"/>
</dbReference>
<gene>
    <name evidence="3" type="ORF">MSEO_01840</name>
</gene>
<keyword evidence="4" id="KW-1185">Reference proteome</keyword>
<dbReference type="KEGG" id="mseo:MSEO_01840"/>
<comment type="similarity">
    <text evidence="1">Belongs to the UPF0312 family.</text>
</comment>
<name>A0A7I7NT67_9MYCO</name>
<dbReference type="PANTHER" id="PTHR34406">
    <property type="entry name" value="PROTEIN YCEI"/>
    <property type="match status" value="1"/>
</dbReference>
<evidence type="ECO:0000313" key="4">
    <source>
        <dbReference type="Proteomes" id="UP000466632"/>
    </source>
</evidence>
<dbReference type="InterPro" id="IPR007372">
    <property type="entry name" value="Lipid/polyisoprenoid-bd_YceI"/>
</dbReference>
<evidence type="ECO:0000256" key="1">
    <source>
        <dbReference type="ARBA" id="ARBA00008812"/>
    </source>
</evidence>
<dbReference type="Proteomes" id="UP000466632">
    <property type="component" value="Chromosome"/>
</dbReference>
<reference evidence="3 4" key="1">
    <citation type="journal article" date="2019" name="Emerg. Microbes Infect.">
        <title>Comprehensive subspecies identification of 175 nontuberculous mycobacteria species based on 7547 genomic profiles.</title>
        <authorList>
            <person name="Matsumoto Y."/>
            <person name="Kinjo T."/>
            <person name="Motooka D."/>
            <person name="Nabeya D."/>
            <person name="Jung N."/>
            <person name="Uechi K."/>
            <person name="Horii T."/>
            <person name="Iida T."/>
            <person name="Fujita J."/>
            <person name="Nakamura S."/>
        </authorList>
    </citation>
    <scope>NUCLEOTIDE SEQUENCE [LARGE SCALE GENOMIC DNA]</scope>
    <source>
        <strain evidence="3 4">JCM 16018</strain>
    </source>
</reference>
<proteinExistence type="inferred from homology"/>
<evidence type="ECO:0000259" key="2">
    <source>
        <dbReference type="SMART" id="SM00867"/>
    </source>
</evidence>
<dbReference type="PANTHER" id="PTHR34406:SF1">
    <property type="entry name" value="PROTEIN YCEI"/>
    <property type="match status" value="1"/>
</dbReference>
<accession>A0A7I7NT67</accession>
<dbReference type="AlphaFoldDB" id="A0A7I7NT67"/>
<feature type="domain" description="Lipid/polyisoprenoid-binding YceI-like" evidence="2">
    <location>
        <begin position="20"/>
        <end position="178"/>
    </location>
</feature>
<evidence type="ECO:0000313" key="3">
    <source>
        <dbReference type="EMBL" id="BBX99684.1"/>
    </source>
</evidence>
<organism evidence="3 4">
    <name type="scientific">Mycobacterium seoulense</name>
    <dbReference type="NCBI Taxonomy" id="386911"/>
    <lineage>
        <taxon>Bacteria</taxon>
        <taxon>Bacillati</taxon>
        <taxon>Actinomycetota</taxon>
        <taxon>Actinomycetes</taxon>
        <taxon>Mycobacteriales</taxon>
        <taxon>Mycobacteriaceae</taxon>
        <taxon>Mycobacterium</taxon>
    </lineage>
</organism>
<protein>
    <recommendedName>
        <fullName evidence="2">Lipid/polyisoprenoid-binding YceI-like domain-containing protein</fullName>
    </recommendedName>
</protein>
<dbReference type="InterPro" id="IPR036761">
    <property type="entry name" value="TTHA0802/YceI-like_sf"/>
</dbReference>
<dbReference type="SUPFAM" id="SSF101874">
    <property type="entry name" value="YceI-like"/>
    <property type="match status" value="1"/>
</dbReference>